<keyword evidence="6" id="KW-0573">Peptidoglycan synthesis</keyword>
<dbReference type="SUPFAM" id="SSF56601">
    <property type="entry name" value="beta-lactamase/transpeptidase-like"/>
    <property type="match status" value="1"/>
</dbReference>
<dbReference type="Gene3D" id="3.90.1310.10">
    <property type="entry name" value="Penicillin-binding protein 2a (Domain 2)"/>
    <property type="match status" value="1"/>
</dbReference>
<keyword evidence="7 10" id="KW-1133">Transmembrane helix</keyword>
<accession>A0A1G2QF97</accession>
<dbReference type="InterPro" id="IPR036138">
    <property type="entry name" value="PBP_dimer_sf"/>
</dbReference>
<proteinExistence type="predicted"/>
<dbReference type="Gene3D" id="3.40.710.10">
    <property type="entry name" value="DD-peptidase/beta-lactamase superfamily"/>
    <property type="match status" value="1"/>
</dbReference>
<sequence length="551" mass="60730">MWLGYRRRQILDPDEIFLDSRNLPSFNTQQFEGVIEKPIGKKAITIVLAVFFILALFFLGRLLYLQVVEGEVFAKRSNQNRLRQTLVFADRGIIYDRNGVPLAWNDPKREYIPTAGFSQILGYIGFPNELELKDKDFNPKEYIGKNGVENIFNDILMGAKGVKIEEINALGKIESDYVLKIAKPGESVAISIDSRVQAELYKIIKDLADEHGFSGGAAAIMDVTTGEVLALVSYPEFDSNIMASGDGAGIRQQLNDNRNLFLNRPVSGLYAPGSTMKLYIAIGALAENLISPTKTIVSTGQLVVPNPYHPESPSIFKDNKAHGAVDMKRALAVSSNVYFYTIGGGFGGQKGLGIKKIEKYSRLFGFGQKTGIELNAEEAGVIPNPEWKELNFNGEPWRLGDTYHTAIGQYGYLVTPLQVARAVAVIASDGLLFKPTLRARPTESRVAQKINIKSEDFQVIREGMRQTVTNGTAIVLNTSQVAVAAKSGTAQVGAGKSRINAWISGFFPYDQPRYSFVVVMENGPLSTNAGGGMVMRRLLDWMVVYAPEYLK</sequence>
<keyword evidence="3" id="KW-1003">Cell membrane</keyword>
<dbReference type="AlphaFoldDB" id="A0A1G2QF97"/>
<feature type="transmembrane region" description="Helical" evidence="10">
    <location>
        <begin position="43"/>
        <end position="64"/>
    </location>
</feature>
<feature type="domain" description="Penicillin-binding protein dimerisation" evidence="12">
    <location>
        <begin position="106"/>
        <end position="174"/>
    </location>
</feature>
<protein>
    <recommendedName>
        <fullName evidence="15">Penicillin-binding protein 2</fullName>
    </recommendedName>
</protein>
<evidence type="ECO:0000256" key="4">
    <source>
        <dbReference type="ARBA" id="ARBA00022692"/>
    </source>
</evidence>
<dbReference type="SUPFAM" id="SSF56519">
    <property type="entry name" value="Penicillin binding protein dimerisation domain"/>
    <property type="match status" value="1"/>
</dbReference>
<evidence type="ECO:0000313" key="14">
    <source>
        <dbReference type="Proteomes" id="UP000177043"/>
    </source>
</evidence>
<evidence type="ECO:0000256" key="8">
    <source>
        <dbReference type="ARBA" id="ARBA00023136"/>
    </source>
</evidence>
<dbReference type="InterPro" id="IPR001460">
    <property type="entry name" value="PCN-bd_Tpept"/>
</dbReference>
<evidence type="ECO:0000259" key="12">
    <source>
        <dbReference type="Pfam" id="PF03717"/>
    </source>
</evidence>
<evidence type="ECO:0000256" key="9">
    <source>
        <dbReference type="ARBA" id="ARBA00023316"/>
    </source>
</evidence>
<evidence type="ECO:0000256" key="10">
    <source>
        <dbReference type="SAM" id="Phobius"/>
    </source>
</evidence>
<dbReference type="Pfam" id="PF00905">
    <property type="entry name" value="Transpeptidase"/>
    <property type="match status" value="1"/>
</dbReference>
<dbReference type="EMBL" id="MHTJ01000003">
    <property type="protein sequence ID" value="OHA58682.1"/>
    <property type="molecule type" value="Genomic_DNA"/>
</dbReference>
<gene>
    <name evidence="13" type="ORF">A2571_02845</name>
</gene>
<dbReference type="InterPro" id="IPR050515">
    <property type="entry name" value="Beta-lactam/transpept"/>
</dbReference>
<dbReference type="Proteomes" id="UP000177043">
    <property type="component" value="Unassembled WGS sequence"/>
</dbReference>
<keyword evidence="9" id="KW-0961">Cell wall biogenesis/degradation</keyword>
<dbReference type="PANTHER" id="PTHR30627">
    <property type="entry name" value="PEPTIDOGLYCAN D,D-TRANSPEPTIDASE"/>
    <property type="match status" value="1"/>
</dbReference>
<evidence type="ECO:0000256" key="5">
    <source>
        <dbReference type="ARBA" id="ARBA00022960"/>
    </source>
</evidence>
<keyword evidence="4 10" id="KW-0812">Transmembrane</keyword>
<dbReference type="InterPro" id="IPR005311">
    <property type="entry name" value="PBP_dimer"/>
</dbReference>
<keyword evidence="8 10" id="KW-0472">Membrane</keyword>
<reference evidence="13 14" key="1">
    <citation type="journal article" date="2016" name="Nat. Commun.">
        <title>Thousands of microbial genomes shed light on interconnected biogeochemical processes in an aquifer system.</title>
        <authorList>
            <person name="Anantharaman K."/>
            <person name="Brown C.T."/>
            <person name="Hug L.A."/>
            <person name="Sharon I."/>
            <person name="Castelle C.J."/>
            <person name="Probst A.J."/>
            <person name="Thomas B.C."/>
            <person name="Singh A."/>
            <person name="Wilkins M.J."/>
            <person name="Karaoz U."/>
            <person name="Brodie E.L."/>
            <person name="Williams K.H."/>
            <person name="Hubbard S.S."/>
            <person name="Banfield J.F."/>
        </authorList>
    </citation>
    <scope>NUCLEOTIDE SEQUENCE [LARGE SCALE GENOMIC DNA]</scope>
</reference>
<evidence type="ECO:0000256" key="7">
    <source>
        <dbReference type="ARBA" id="ARBA00022989"/>
    </source>
</evidence>
<dbReference type="STRING" id="1802438.A2571_02845"/>
<evidence type="ECO:0000259" key="11">
    <source>
        <dbReference type="Pfam" id="PF00905"/>
    </source>
</evidence>
<evidence type="ECO:0000313" key="13">
    <source>
        <dbReference type="EMBL" id="OHA58682.1"/>
    </source>
</evidence>
<dbReference type="InterPro" id="IPR012338">
    <property type="entry name" value="Beta-lactam/transpept-like"/>
</dbReference>
<comment type="caution">
    <text evidence="13">The sequence shown here is derived from an EMBL/GenBank/DDBJ whole genome shotgun (WGS) entry which is preliminary data.</text>
</comment>
<evidence type="ECO:0000256" key="2">
    <source>
        <dbReference type="ARBA" id="ARBA00004236"/>
    </source>
</evidence>
<name>A0A1G2QF97_9BACT</name>
<keyword evidence="5" id="KW-0133">Cell shape</keyword>
<comment type="subcellular location">
    <subcellularLocation>
        <location evidence="2">Cell membrane</location>
    </subcellularLocation>
    <subcellularLocation>
        <location evidence="1">Membrane</location>
        <topology evidence="1">Single-pass membrane protein</topology>
    </subcellularLocation>
</comment>
<evidence type="ECO:0008006" key="15">
    <source>
        <dbReference type="Google" id="ProtNLM"/>
    </source>
</evidence>
<dbReference type="GO" id="GO:0005886">
    <property type="term" value="C:plasma membrane"/>
    <property type="evidence" value="ECO:0007669"/>
    <property type="project" value="TreeGrafter"/>
</dbReference>
<dbReference type="Pfam" id="PF03717">
    <property type="entry name" value="PBP_dimer"/>
    <property type="match status" value="1"/>
</dbReference>
<dbReference type="GO" id="GO:0008658">
    <property type="term" value="F:penicillin binding"/>
    <property type="evidence" value="ECO:0007669"/>
    <property type="project" value="InterPro"/>
</dbReference>
<dbReference type="PANTHER" id="PTHR30627:SF2">
    <property type="entry name" value="PEPTIDOGLYCAN D,D-TRANSPEPTIDASE MRDA"/>
    <property type="match status" value="1"/>
</dbReference>
<evidence type="ECO:0000256" key="6">
    <source>
        <dbReference type="ARBA" id="ARBA00022984"/>
    </source>
</evidence>
<evidence type="ECO:0000256" key="1">
    <source>
        <dbReference type="ARBA" id="ARBA00004167"/>
    </source>
</evidence>
<feature type="domain" description="Penicillin-binding protein transpeptidase" evidence="11">
    <location>
        <begin position="216"/>
        <end position="531"/>
    </location>
</feature>
<evidence type="ECO:0000256" key="3">
    <source>
        <dbReference type="ARBA" id="ARBA00022475"/>
    </source>
</evidence>
<dbReference type="GO" id="GO:0071555">
    <property type="term" value="P:cell wall organization"/>
    <property type="evidence" value="ECO:0007669"/>
    <property type="project" value="TreeGrafter"/>
</dbReference>
<organism evidence="13 14">
    <name type="scientific">Candidatus Vogelbacteria bacterium RIFOXYD1_FULL_44_32</name>
    <dbReference type="NCBI Taxonomy" id="1802438"/>
    <lineage>
        <taxon>Bacteria</taxon>
        <taxon>Candidatus Vogeliibacteriota</taxon>
    </lineage>
</organism>